<dbReference type="InterPro" id="IPR032675">
    <property type="entry name" value="LRR_dom_sf"/>
</dbReference>
<dbReference type="Proteomes" id="UP000315496">
    <property type="component" value="Chromosome 1"/>
</dbReference>
<name>A0A4Z1TBH0_GIAMU</name>
<keyword evidence="3" id="KW-1185">Reference proteome</keyword>
<dbReference type="CDD" id="cd16100">
    <property type="entry name" value="ARID"/>
    <property type="match status" value="1"/>
</dbReference>
<proteinExistence type="predicted"/>
<protein>
    <submittedName>
        <fullName evidence="2">ARID2 AT-rich interaction domain protein</fullName>
    </submittedName>
</protein>
<dbReference type="PROSITE" id="PS51011">
    <property type="entry name" value="ARID"/>
    <property type="match status" value="1"/>
</dbReference>
<reference evidence="2 3" key="1">
    <citation type="submission" date="2019-05" db="EMBL/GenBank/DDBJ databases">
        <title>The compact genome of Giardia muris reveals important steps in the evolution of intestinal protozoan parasites.</title>
        <authorList>
            <person name="Xu F."/>
            <person name="Jimenez-Gonzalez A."/>
            <person name="Einarsson E."/>
            <person name="Astvaldsson A."/>
            <person name="Peirasmaki D."/>
            <person name="Eckmann L."/>
            <person name="Andersson J.O."/>
            <person name="Svard S.G."/>
            <person name="Jerlstrom-Hultqvist J."/>
        </authorList>
    </citation>
    <scope>NUCLEOTIDE SEQUENCE [LARGE SCALE GENOMIC DNA]</scope>
    <source>
        <strain evidence="2 3">Roberts-Thomson</strain>
    </source>
</reference>
<sequence length="258" mass="29190">MQSFTDRLAFLLKKDGHDFPTNESFKCDGRSITYLNLFAIYAHTLRNSHFIKWRLVADKLGVSRRATSASTILKQKFERYLSPYLGILMTEFPDLYSEERISQIKKVVSGADSPDTSNDHTEVVTRGKRIDGPEKNRLKCFVSRGGHFPPEILRELASRHPNLSTLELEGLCRVENVTDTLGRFRSLSHLHLGHLRRECIPQVFKEFGSRLSSFTVCTCDCMGKPFLSLYGGSSSGSLNSSMSRQILSMSGSCYNKYV</sequence>
<dbReference type="VEuPathDB" id="GiardiaDB:GMRT_12248"/>
<evidence type="ECO:0000313" key="2">
    <source>
        <dbReference type="EMBL" id="TNJ30597.1"/>
    </source>
</evidence>
<organism evidence="2 3">
    <name type="scientific">Giardia muris</name>
    <dbReference type="NCBI Taxonomy" id="5742"/>
    <lineage>
        <taxon>Eukaryota</taxon>
        <taxon>Metamonada</taxon>
        <taxon>Diplomonadida</taxon>
        <taxon>Hexamitidae</taxon>
        <taxon>Giardiinae</taxon>
        <taxon>Giardia</taxon>
    </lineage>
</organism>
<comment type="caution">
    <text evidence="2">The sequence shown here is derived from an EMBL/GenBank/DDBJ whole genome shotgun (WGS) entry which is preliminary data.</text>
</comment>
<gene>
    <name evidence="2" type="ORF">GMRT_12248</name>
</gene>
<dbReference type="GO" id="GO:0003677">
    <property type="term" value="F:DNA binding"/>
    <property type="evidence" value="ECO:0007669"/>
    <property type="project" value="InterPro"/>
</dbReference>
<dbReference type="Gene3D" id="1.10.150.60">
    <property type="entry name" value="ARID DNA-binding domain"/>
    <property type="match status" value="1"/>
</dbReference>
<feature type="domain" description="ARID" evidence="1">
    <location>
        <begin position="1"/>
        <end position="89"/>
    </location>
</feature>
<accession>A0A4Z1TBH0</accession>
<evidence type="ECO:0000313" key="3">
    <source>
        <dbReference type="Proteomes" id="UP000315496"/>
    </source>
</evidence>
<dbReference type="AlphaFoldDB" id="A0A4Z1TBH0"/>
<dbReference type="EMBL" id="VDLU01000001">
    <property type="protein sequence ID" value="TNJ30597.1"/>
    <property type="molecule type" value="Genomic_DNA"/>
</dbReference>
<evidence type="ECO:0000259" key="1">
    <source>
        <dbReference type="PROSITE" id="PS51011"/>
    </source>
</evidence>
<dbReference type="InterPro" id="IPR001606">
    <property type="entry name" value="ARID_dom"/>
</dbReference>
<dbReference type="InterPro" id="IPR036431">
    <property type="entry name" value="ARID_dom_sf"/>
</dbReference>
<dbReference type="Gene3D" id="3.80.10.10">
    <property type="entry name" value="Ribonuclease Inhibitor"/>
    <property type="match status" value="1"/>
</dbReference>
<dbReference type="SUPFAM" id="SSF46774">
    <property type="entry name" value="ARID-like"/>
    <property type="match status" value="1"/>
</dbReference>